<comment type="similarity">
    <text evidence="3">Belongs to the GCKR-like family. MurNAc-6-P etherase subfamily.</text>
</comment>
<dbReference type="InterPro" id="IPR005486">
    <property type="entry name" value="Glucokinase_regulatory_CS"/>
</dbReference>
<name>A0A7W8ZY89_9MICO</name>
<evidence type="ECO:0000313" key="6">
    <source>
        <dbReference type="Proteomes" id="UP000561726"/>
    </source>
</evidence>
<dbReference type="Pfam" id="PF22645">
    <property type="entry name" value="GKRP_SIS_N"/>
    <property type="match status" value="1"/>
</dbReference>
<dbReference type="GO" id="GO:0097367">
    <property type="term" value="F:carbohydrate derivative binding"/>
    <property type="evidence" value="ECO:0007669"/>
    <property type="project" value="InterPro"/>
</dbReference>
<evidence type="ECO:0000256" key="3">
    <source>
        <dbReference type="HAMAP-Rule" id="MF_00068"/>
    </source>
</evidence>
<dbReference type="EC" id="4.2.1.126" evidence="3"/>
<dbReference type="NCBIfam" id="NF009222">
    <property type="entry name" value="PRK12570.1"/>
    <property type="match status" value="1"/>
</dbReference>
<evidence type="ECO:0000256" key="2">
    <source>
        <dbReference type="ARBA" id="ARBA00023277"/>
    </source>
</evidence>
<dbReference type="RefSeq" id="WP_035838046.1">
    <property type="nucleotide sequence ID" value="NZ_JACHBQ010000001.1"/>
</dbReference>
<dbReference type="HAMAP" id="MF_00068">
    <property type="entry name" value="MurQ"/>
    <property type="match status" value="1"/>
</dbReference>
<dbReference type="InterPro" id="IPR005488">
    <property type="entry name" value="Etherase_MurQ"/>
</dbReference>
<dbReference type="InterPro" id="IPR001347">
    <property type="entry name" value="SIS_dom"/>
</dbReference>
<dbReference type="GO" id="GO:0046348">
    <property type="term" value="P:amino sugar catabolic process"/>
    <property type="evidence" value="ECO:0007669"/>
    <property type="project" value="InterPro"/>
</dbReference>
<dbReference type="GO" id="GO:0016835">
    <property type="term" value="F:carbon-oxygen lyase activity"/>
    <property type="evidence" value="ECO:0007669"/>
    <property type="project" value="UniProtKB-UniRule"/>
</dbReference>
<feature type="active site" description="Proton donor" evidence="3">
    <location>
        <position position="95"/>
    </location>
</feature>
<gene>
    <name evidence="3" type="primary">murQ</name>
    <name evidence="5" type="ORF">BJ997_002890</name>
</gene>
<dbReference type="UniPathway" id="UPA00342"/>
<keyword evidence="2 3" id="KW-0119">Carbohydrate metabolism</keyword>
<dbReference type="Proteomes" id="UP000561726">
    <property type="component" value="Unassembled WGS sequence"/>
</dbReference>
<dbReference type="PANTHER" id="PTHR10088:SF4">
    <property type="entry name" value="GLUCOKINASE REGULATORY PROTEIN"/>
    <property type="match status" value="1"/>
</dbReference>
<feature type="active site" evidence="3">
    <location>
        <position position="126"/>
    </location>
</feature>
<dbReference type="NCBIfam" id="NF003915">
    <property type="entry name" value="PRK05441.1"/>
    <property type="match status" value="1"/>
</dbReference>
<dbReference type="FunFam" id="3.40.50.10490:FF:000014">
    <property type="entry name" value="N-acetylmuramic acid 6-phosphate etherase"/>
    <property type="match status" value="1"/>
</dbReference>
<dbReference type="GO" id="GO:0097173">
    <property type="term" value="P:N-acetylmuramic acid catabolic process"/>
    <property type="evidence" value="ECO:0007669"/>
    <property type="project" value="UniProtKB-UniPathway"/>
</dbReference>
<dbReference type="Gene3D" id="1.10.8.1080">
    <property type="match status" value="1"/>
</dbReference>
<protein>
    <recommendedName>
        <fullName evidence="3">N-acetylmuramic acid 6-phosphate etherase</fullName>
        <shortName evidence="3">MurNAc-6-P etherase</shortName>
        <ecNumber evidence="3">4.2.1.126</ecNumber>
    </recommendedName>
    <alternativeName>
        <fullName evidence="3">N-acetylmuramic acid 6-phosphate hydrolase</fullName>
    </alternativeName>
    <alternativeName>
        <fullName evidence="3">N-acetylmuramic acid 6-phosphate lyase</fullName>
    </alternativeName>
</protein>
<dbReference type="CDD" id="cd05007">
    <property type="entry name" value="SIS_Etherase"/>
    <property type="match status" value="1"/>
</dbReference>
<comment type="subunit">
    <text evidence="3">Homodimer.</text>
</comment>
<evidence type="ECO:0000313" key="5">
    <source>
        <dbReference type="EMBL" id="MBB5642342.1"/>
    </source>
</evidence>
<dbReference type="EMBL" id="JACHBQ010000001">
    <property type="protein sequence ID" value="MBB5642342.1"/>
    <property type="molecule type" value="Genomic_DNA"/>
</dbReference>
<dbReference type="InterPro" id="IPR040190">
    <property type="entry name" value="MURQ/GCKR"/>
</dbReference>
<dbReference type="PROSITE" id="PS51464">
    <property type="entry name" value="SIS"/>
    <property type="match status" value="1"/>
</dbReference>
<dbReference type="Gene3D" id="3.40.50.10490">
    <property type="entry name" value="Glucose-6-phosphate isomerase like protein, domain 1"/>
    <property type="match status" value="1"/>
</dbReference>
<dbReference type="SUPFAM" id="SSF53697">
    <property type="entry name" value="SIS domain"/>
    <property type="match status" value="1"/>
</dbReference>
<comment type="caution">
    <text evidence="5">The sequence shown here is derived from an EMBL/GenBank/DDBJ whole genome shotgun (WGS) entry which is preliminary data.</text>
</comment>
<evidence type="ECO:0000259" key="4">
    <source>
        <dbReference type="PROSITE" id="PS51464"/>
    </source>
</evidence>
<dbReference type="NCBIfam" id="TIGR00274">
    <property type="entry name" value="N-acetylmuramic acid 6-phosphate etherase"/>
    <property type="match status" value="1"/>
</dbReference>
<dbReference type="InterPro" id="IPR046348">
    <property type="entry name" value="SIS_dom_sf"/>
</dbReference>
<dbReference type="GO" id="GO:0016803">
    <property type="term" value="F:ether hydrolase activity"/>
    <property type="evidence" value="ECO:0007669"/>
    <property type="project" value="TreeGrafter"/>
</dbReference>
<dbReference type="AlphaFoldDB" id="A0A7W8ZY89"/>
<dbReference type="PANTHER" id="PTHR10088">
    <property type="entry name" value="GLUCOKINASE REGULATORY PROTEIN"/>
    <property type="match status" value="1"/>
</dbReference>
<sequence length="321" mass="32116">MADERPNHAALRDSLALLATEQVNERYPDLDRLSTAELVQAMNEQDAGVAAAVAAVTPQITAAVDGIAARMGSGGRLIYIGAGTAGRMGILDASETPPTFGTDPSLVVGVIAGGPGAVHTAVENAEDSASAGANDLRALGLGAGDAVVGISASGRTPYAVGALEYASSVGAFTAGVSCNAGSALGRAASVAIDVVVGPEILTGSTRLKAGTAQKMVLNMLSTITMVRLGKTYGNLMVDMRATNEKLRARAERTVMLATEADAAAASQALADTEGSVKAAILVLSTGVTPLAATLLLAGHHGFLREAIADAPSIGGRTARVA</sequence>
<evidence type="ECO:0000256" key="1">
    <source>
        <dbReference type="ARBA" id="ARBA00023239"/>
    </source>
</evidence>
<keyword evidence="1 3" id="KW-0456">Lyase</keyword>
<comment type="pathway">
    <text evidence="3">Amino-sugar metabolism; N-acetylmuramate degradation.</text>
</comment>
<dbReference type="GO" id="GO:0009254">
    <property type="term" value="P:peptidoglycan turnover"/>
    <property type="evidence" value="ECO:0007669"/>
    <property type="project" value="TreeGrafter"/>
</dbReference>
<organism evidence="5 6">
    <name type="scientific">Cryobacterium roopkundense</name>
    <dbReference type="NCBI Taxonomy" id="1001240"/>
    <lineage>
        <taxon>Bacteria</taxon>
        <taxon>Bacillati</taxon>
        <taxon>Actinomycetota</taxon>
        <taxon>Actinomycetes</taxon>
        <taxon>Micrococcales</taxon>
        <taxon>Microbacteriaceae</taxon>
        <taxon>Cryobacterium</taxon>
    </lineage>
</organism>
<feature type="domain" description="SIS" evidence="4">
    <location>
        <begin position="67"/>
        <end position="230"/>
    </location>
</feature>
<dbReference type="PROSITE" id="PS01272">
    <property type="entry name" value="GCKR"/>
    <property type="match status" value="1"/>
</dbReference>
<comment type="miscellaneous">
    <text evidence="3">A lyase-type mechanism (elimination/hydration) is suggested for the cleavage of the lactyl ether bond of MurNAc 6-phosphate, with the formation of an alpha,beta-unsaturated aldehyde intermediate with (E)-stereochemistry, followed by the syn addition of water to give product.</text>
</comment>
<accession>A0A7W8ZY89</accession>
<proteinExistence type="inferred from homology"/>
<reference evidence="5 6" key="1">
    <citation type="submission" date="2020-08" db="EMBL/GenBank/DDBJ databases">
        <title>Sequencing the genomes of 1000 actinobacteria strains.</title>
        <authorList>
            <person name="Klenk H.-P."/>
        </authorList>
    </citation>
    <scope>NUCLEOTIDE SEQUENCE [LARGE SCALE GENOMIC DNA]</scope>
    <source>
        <strain evidence="5 6">DSM 21065</strain>
    </source>
</reference>
<dbReference type="OrthoDB" id="9813395at2"/>
<comment type="function">
    <text evidence="3">Specifically catalyzes the cleavage of the D-lactyl ether substituent of MurNAc 6-phosphate, producing GlcNAc 6-phosphate and D-lactate.</text>
</comment>
<comment type="catalytic activity">
    <reaction evidence="3">
        <text>N-acetyl-D-muramate 6-phosphate + H2O = N-acetyl-D-glucosamine 6-phosphate + (R)-lactate</text>
        <dbReference type="Rhea" id="RHEA:26410"/>
        <dbReference type="ChEBI" id="CHEBI:15377"/>
        <dbReference type="ChEBI" id="CHEBI:16004"/>
        <dbReference type="ChEBI" id="CHEBI:57513"/>
        <dbReference type="ChEBI" id="CHEBI:58722"/>
        <dbReference type="EC" id="4.2.1.126"/>
    </reaction>
</comment>